<dbReference type="SUPFAM" id="SSF47323">
    <property type="entry name" value="Anticodon-binding domain of a subclass of class I aminoacyl-tRNA synthetases"/>
    <property type="match status" value="1"/>
</dbReference>
<dbReference type="Proteomes" id="UP000779900">
    <property type="component" value="Unassembled WGS sequence"/>
</dbReference>
<dbReference type="InterPro" id="IPR010978">
    <property type="entry name" value="tRNA-bd_arm"/>
</dbReference>
<dbReference type="FunFam" id="1.10.287.380:FF:000001">
    <property type="entry name" value="Valine--tRNA ligase"/>
    <property type="match status" value="1"/>
</dbReference>
<comment type="catalytic activity">
    <reaction evidence="10">
        <text>tRNA(Val) + L-valine + ATP = L-valyl-tRNA(Val) + AMP + diphosphate</text>
        <dbReference type="Rhea" id="RHEA:10704"/>
        <dbReference type="Rhea" id="RHEA-COMP:9672"/>
        <dbReference type="Rhea" id="RHEA-COMP:9708"/>
        <dbReference type="ChEBI" id="CHEBI:30616"/>
        <dbReference type="ChEBI" id="CHEBI:33019"/>
        <dbReference type="ChEBI" id="CHEBI:57762"/>
        <dbReference type="ChEBI" id="CHEBI:78442"/>
        <dbReference type="ChEBI" id="CHEBI:78537"/>
        <dbReference type="ChEBI" id="CHEBI:456215"/>
        <dbReference type="EC" id="6.1.1.9"/>
    </reaction>
</comment>
<dbReference type="EMBL" id="VGIR01000206">
    <property type="protein sequence ID" value="MBM3333000.1"/>
    <property type="molecule type" value="Genomic_DNA"/>
</dbReference>
<evidence type="ECO:0000256" key="1">
    <source>
        <dbReference type="ARBA" id="ARBA00013169"/>
    </source>
</evidence>
<evidence type="ECO:0000256" key="8">
    <source>
        <dbReference type="ARBA" id="ARBA00024407"/>
    </source>
</evidence>
<dbReference type="GO" id="GO:0005524">
    <property type="term" value="F:ATP binding"/>
    <property type="evidence" value="ECO:0007669"/>
    <property type="project" value="UniProtKB-KW"/>
</dbReference>
<comment type="similarity">
    <text evidence="11">Belongs to the class-I aminoacyl-tRNA synthetase family. ValS type 1 subfamily.</text>
</comment>
<keyword evidence="3" id="KW-0547">Nucleotide-binding</keyword>
<evidence type="ECO:0000313" key="14">
    <source>
        <dbReference type="EMBL" id="MBM3333000.1"/>
    </source>
</evidence>
<evidence type="ECO:0000256" key="7">
    <source>
        <dbReference type="ARBA" id="ARBA00023146"/>
    </source>
</evidence>
<dbReference type="GO" id="GO:0006438">
    <property type="term" value="P:valyl-tRNA aminoacylation"/>
    <property type="evidence" value="ECO:0007669"/>
    <property type="project" value="InterPro"/>
</dbReference>
<feature type="non-terminal residue" evidence="14">
    <location>
        <position position="1"/>
    </location>
</feature>
<dbReference type="InterPro" id="IPR037118">
    <property type="entry name" value="Val-tRNA_synth_C_sf"/>
</dbReference>
<feature type="domain" description="Valyl-tRNA synthetase tRNA-binding arm" evidence="13">
    <location>
        <begin position="72"/>
        <end position="134"/>
    </location>
</feature>
<evidence type="ECO:0000256" key="3">
    <source>
        <dbReference type="ARBA" id="ARBA00022741"/>
    </source>
</evidence>
<dbReference type="GO" id="GO:0005737">
    <property type="term" value="C:cytoplasm"/>
    <property type="evidence" value="ECO:0007669"/>
    <property type="project" value="InterPro"/>
</dbReference>
<dbReference type="SUPFAM" id="SSF46589">
    <property type="entry name" value="tRNA-binding arm"/>
    <property type="match status" value="1"/>
</dbReference>
<proteinExistence type="inferred from homology"/>
<dbReference type="GO" id="GO:0004832">
    <property type="term" value="F:valine-tRNA ligase activity"/>
    <property type="evidence" value="ECO:0007669"/>
    <property type="project" value="UniProtKB-EC"/>
</dbReference>
<evidence type="ECO:0000256" key="9">
    <source>
        <dbReference type="ARBA" id="ARBA00029936"/>
    </source>
</evidence>
<dbReference type="InterPro" id="IPR009080">
    <property type="entry name" value="tRNAsynth_Ia_anticodon-bd"/>
</dbReference>
<keyword evidence="5" id="KW-0648">Protein biosynthesis</keyword>
<comment type="caution">
    <text evidence="14">The sequence shown here is derived from an EMBL/GenBank/DDBJ whole genome shotgun (WGS) entry which is preliminary data.</text>
</comment>
<evidence type="ECO:0000256" key="11">
    <source>
        <dbReference type="ARBA" id="ARBA00060830"/>
    </source>
</evidence>
<keyword evidence="4" id="KW-0067">ATP-binding</keyword>
<gene>
    <name evidence="14" type="ORF">FJY68_14340</name>
</gene>
<accession>A0A938BSW4</accession>
<evidence type="ECO:0000256" key="5">
    <source>
        <dbReference type="ARBA" id="ARBA00022917"/>
    </source>
</evidence>
<evidence type="ECO:0000256" key="2">
    <source>
        <dbReference type="ARBA" id="ARBA00022598"/>
    </source>
</evidence>
<dbReference type="InterPro" id="IPR019499">
    <property type="entry name" value="Val-tRNA_synth_tRNA-bd"/>
</dbReference>
<feature type="coiled-coil region" evidence="12">
    <location>
        <begin position="70"/>
        <end position="132"/>
    </location>
</feature>
<organism evidence="14 15">
    <name type="scientific">candidate division WOR-3 bacterium</name>
    <dbReference type="NCBI Taxonomy" id="2052148"/>
    <lineage>
        <taxon>Bacteria</taxon>
        <taxon>Bacteria division WOR-3</taxon>
    </lineage>
</organism>
<evidence type="ECO:0000256" key="12">
    <source>
        <dbReference type="SAM" id="Coils"/>
    </source>
</evidence>
<sequence>RAEMEVPARAEVRCIVNSADAGLAEFLRTSEGLVRELAGVSILEFGTSRPEKSSMAVLPGCEVYVPLGGVVDVERELERMKKEIASLEKLVAGIDAKFANPEFAARARPEVVEGERERRAEFSGKLERLRRQLDAWT</sequence>
<reference evidence="14" key="1">
    <citation type="submission" date="2019-03" db="EMBL/GenBank/DDBJ databases">
        <title>Lake Tanganyika Metagenome-Assembled Genomes (MAGs).</title>
        <authorList>
            <person name="Tran P."/>
        </authorList>
    </citation>
    <scope>NUCLEOTIDE SEQUENCE</scope>
    <source>
        <strain evidence="14">K_DeepCast_150m_m2_040</strain>
    </source>
</reference>
<evidence type="ECO:0000256" key="10">
    <source>
        <dbReference type="ARBA" id="ARBA00047552"/>
    </source>
</evidence>
<protein>
    <recommendedName>
        <fullName evidence="8">Valine--tRNA ligase</fullName>
        <ecNumber evidence="1">6.1.1.9</ecNumber>
    </recommendedName>
    <alternativeName>
        <fullName evidence="9">Valyl-tRNA synthetase</fullName>
    </alternativeName>
</protein>
<evidence type="ECO:0000256" key="6">
    <source>
        <dbReference type="ARBA" id="ARBA00023054"/>
    </source>
</evidence>
<evidence type="ECO:0000256" key="4">
    <source>
        <dbReference type="ARBA" id="ARBA00022840"/>
    </source>
</evidence>
<keyword evidence="6 12" id="KW-0175">Coiled coil</keyword>
<keyword evidence="7" id="KW-0030">Aminoacyl-tRNA synthetase</keyword>
<dbReference type="Gene3D" id="1.10.287.380">
    <property type="entry name" value="Valyl-tRNA synthetase, C-terminal domain"/>
    <property type="match status" value="1"/>
</dbReference>
<keyword evidence="2 14" id="KW-0436">Ligase</keyword>
<dbReference type="Pfam" id="PF10458">
    <property type="entry name" value="Val_tRNA-synt_C"/>
    <property type="match status" value="1"/>
</dbReference>
<dbReference type="AlphaFoldDB" id="A0A938BSW4"/>
<evidence type="ECO:0000259" key="13">
    <source>
        <dbReference type="Pfam" id="PF10458"/>
    </source>
</evidence>
<evidence type="ECO:0000313" key="15">
    <source>
        <dbReference type="Proteomes" id="UP000779900"/>
    </source>
</evidence>
<name>A0A938BSW4_UNCW3</name>
<dbReference type="EC" id="6.1.1.9" evidence="1"/>